<dbReference type="Proteomes" id="UP000225108">
    <property type="component" value="Unassembled WGS sequence"/>
</dbReference>
<organism evidence="2 3">
    <name type="scientific">Williamsia marianensis</name>
    <dbReference type="NCBI Taxonomy" id="85044"/>
    <lineage>
        <taxon>Bacteria</taxon>
        <taxon>Bacillati</taxon>
        <taxon>Actinomycetota</taxon>
        <taxon>Actinomycetes</taxon>
        <taxon>Mycobacteriales</taxon>
        <taxon>Nocardiaceae</taxon>
        <taxon>Williamsia</taxon>
    </lineage>
</organism>
<feature type="signal peptide" evidence="1">
    <location>
        <begin position="1"/>
        <end position="22"/>
    </location>
</feature>
<proteinExistence type="predicted"/>
<evidence type="ECO:0000313" key="2">
    <source>
        <dbReference type="EMBL" id="PHV65966.1"/>
    </source>
</evidence>
<dbReference type="AlphaFoldDB" id="A0A2G3PJQ9"/>
<dbReference type="RefSeq" id="WP_099384251.1">
    <property type="nucleotide sequence ID" value="NZ_PEBD01000010.1"/>
</dbReference>
<reference evidence="2 3" key="1">
    <citation type="submission" date="2017-10" db="EMBL/GenBank/DDBJ databases">
        <title>The draft genome sequence of Williamsia sp. BULT 1.1 isolated from the semi-arid grassland soils from South Africa.</title>
        <authorList>
            <person name="Kabwe M.H."/>
            <person name="Govender N."/>
            <person name="Mutseka Lunga P."/>
            <person name="Vikram S."/>
            <person name="Makhalanyane T.P."/>
        </authorList>
    </citation>
    <scope>NUCLEOTIDE SEQUENCE [LARGE SCALE GENOMIC DNA]</scope>
    <source>
        <strain evidence="2 3">BULT 1.1</strain>
    </source>
</reference>
<name>A0A2G3PJQ9_WILMA</name>
<protein>
    <recommendedName>
        <fullName evidence="4">Lipoprotein</fullName>
    </recommendedName>
</protein>
<evidence type="ECO:0008006" key="4">
    <source>
        <dbReference type="Google" id="ProtNLM"/>
    </source>
</evidence>
<evidence type="ECO:0000313" key="3">
    <source>
        <dbReference type="Proteomes" id="UP000225108"/>
    </source>
</evidence>
<dbReference type="EMBL" id="PEBD01000010">
    <property type="protein sequence ID" value="PHV65966.1"/>
    <property type="molecule type" value="Genomic_DNA"/>
</dbReference>
<comment type="caution">
    <text evidence="2">The sequence shown here is derived from an EMBL/GenBank/DDBJ whole genome shotgun (WGS) entry which is preliminary data.</text>
</comment>
<accession>A0A2G3PJQ9</accession>
<feature type="chain" id="PRO_5038510021" description="Lipoprotein" evidence="1">
    <location>
        <begin position="23"/>
        <end position="177"/>
    </location>
</feature>
<sequence length="177" mass="18794">MKSRWVAGVVVAGALFTGCATTVDGSSGVDPSDVRAYQSDVSVAAEQSRIAESSRAAEAARTLTVGLCAQFTTTVVTMLNGYNEFVTKLNDVQSYSDMGDSSRVVIDQLTAGEQAITAKLVGGVEQPVQTLVRNFLDRNRELVTAVRNEYRAGLNDPADKWIDARNKAVDACGKVAG</sequence>
<evidence type="ECO:0000256" key="1">
    <source>
        <dbReference type="SAM" id="SignalP"/>
    </source>
</evidence>
<dbReference type="PROSITE" id="PS51257">
    <property type="entry name" value="PROKAR_LIPOPROTEIN"/>
    <property type="match status" value="1"/>
</dbReference>
<gene>
    <name evidence="2" type="ORF">CSW57_20100</name>
</gene>
<keyword evidence="1" id="KW-0732">Signal</keyword>